<organism evidence="3 4">
    <name type="scientific">Ambispora gerdemannii</name>
    <dbReference type="NCBI Taxonomy" id="144530"/>
    <lineage>
        <taxon>Eukaryota</taxon>
        <taxon>Fungi</taxon>
        <taxon>Fungi incertae sedis</taxon>
        <taxon>Mucoromycota</taxon>
        <taxon>Glomeromycotina</taxon>
        <taxon>Glomeromycetes</taxon>
        <taxon>Archaeosporales</taxon>
        <taxon>Ambisporaceae</taxon>
        <taxon>Ambispora</taxon>
    </lineage>
</organism>
<dbReference type="EMBL" id="CAJVPL010005820">
    <property type="protein sequence ID" value="CAG8660783.1"/>
    <property type="molecule type" value="Genomic_DNA"/>
</dbReference>
<feature type="coiled-coil region" evidence="1">
    <location>
        <begin position="398"/>
        <end position="425"/>
    </location>
</feature>
<proteinExistence type="predicted"/>
<sequence length="459" mass="51573">MTNGRTLLKLARIKDLEQRPTQQQLDQAVRTAQDNYKSYIAPENLEQEAKKAEGREKDRLKVSTSGLRPDAADLANAKKGLINPQNITKSDQKALKKVGYEPVTELKTAAEVNRQLDKIAAELGLENRDNLTDSNLQDLKDSQNRANITLAELKNLHDKKEAAETARDARPNTNLTLDQITSLQANQSELTRLEKIIGAGKTDAELQEFITAKNNLPLITAQVETQLTNANSMIADLTQQIKAERQAKTTEQAAHQRTQEKLKTKSKLKAEQIGITAADARAAVAKDLSEQLTQAQKNNTVLQEQLTTAGKENEELATKLNTTATAQDNLKKENDDLKTKLDIVIWEQDILEEEKKYAKKMEGFYRTQAELAEQTYQKERQQKDQSVLELEKILANQISQHNKAVEQLTTEKKDLVEQLAQLLQAQVNKYQGWKSPADIAQQVKAAVADQTQQFKNKFN</sequence>
<comment type="caution">
    <text evidence="3">The sequence shown here is derived from an EMBL/GenBank/DDBJ whole genome shotgun (WGS) entry which is preliminary data.</text>
</comment>
<dbReference type="Proteomes" id="UP000789831">
    <property type="component" value="Unassembled WGS sequence"/>
</dbReference>
<dbReference type="AlphaFoldDB" id="A0A9N9HAF7"/>
<feature type="coiled-coil region" evidence="1">
    <location>
        <begin position="285"/>
        <end position="312"/>
    </location>
</feature>
<evidence type="ECO:0000256" key="1">
    <source>
        <dbReference type="SAM" id="Coils"/>
    </source>
</evidence>
<evidence type="ECO:0000256" key="2">
    <source>
        <dbReference type="SAM" id="MobiDB-lite"/>
    </source>
</evidence>
<name>A0A9N9HAF7_9GLOM</name>
<evidence type="ECO:0000313" key="4">
    <source>
        <dbReference type="Proteomes" id="UP000789831"/>
    </source>
</evidence>
<keyword evidence="4" id="KW-1185">Reference proteome</keyword>
<evidence type="ECO:0000313" key="3">
    <source>
        <dbReference type="EMBL" id="CAG8660783.1"/>
    </source>
</evidence>
<reference evidence="3" key="1">
    <citation type="submission" date="2021-06" db="EMBL/GenBank/DDBJ databases">
        <authorList>
            <person name="Kallberg Y."/>
            <person name="Tangrot J."/>
            <person name="Rosling A."/>
        </authorList>
    </citation>
    <scope>NUCLEOTIDE SEQUENCE</scope>
    <source>
        <strain evidence="3">MT106</strain>
    </source>
</reference>
<keyword evidence="1" id="KW-0175">Coiled coil</keyword>
<accession>A0A9N9HAF7</accession>
<feature type="region of interest" description="Disordered" evidence="2">
    <location>
        <begin position="40"/>
        <end position="67"/>
    </location>
</feature>
<feature type="coiled-coil region" evidence="1">
    <location>
        <begin position="220"/>
        <end position="247"/>
    </location>
</feature>
<protein>
    <submittedName>
        <fullName evidence="3">12805_t:CDS:1</fullName>
    </submittedName>
</protein>
<gene>
    <name evidence="3" type="ORF">AGERDE_LOCUS11802</name>
</gene>
<feature type="compositionally biased region" description="Basic and acidic residues" evidence="2">
    <location>
        <begin position="47"/>
        <end position="61"/>
    </location>
</feature>